<gene>
    <name evidence="1" type="ORF">T4B_10524</name>
</gene>
<dbReference type="AlphaFoldDB" id="A0A0V1GQ12"/>
<dbReference type="EMBL" id="JYDS01000879">
    <property type="protein sequence ID" value="KRZ00272.1"/>
    <property type="molecule type" value="Genomic_DNA"/>
</dbReference>
<accession>A0A0V1GQ12</accession>
<evidence type="ECO:0000313" key="1">
    <source>
        <dbReference type="EMBL" id="KRZ00272.1"/>
    </source>
</evidence>
<comment type="caution">
    <text evidence="1">The sequence shown here is derived from an EMBL/GenBank/DDBJ whole genome shotgun (WGS) entry which is preliminary data.</text>
</comment>
<sequence length="117" mass="12764">MAFQQFLTQEYHCNIFKYKPIAFIWDSEIVRHINKCPLAFSAAGHVYGVFAVGNPGMVCTTHAAESTPALVPLFATTCCKVTANECPALLLRGAFPSTQLPAALARIILPNGYQFTV</sequence>
<dbReference type="Proteomes" id="UP000054805">
    <property type="component" value="Unassembled WGS sequence"/>
</dbReference>
<proteinExistence type="predicted"/>
<organism evidence="1 2">
    <name type="scientific">Trichinella pseudospiralis</name>
    <name type="common">Parasitic roundworm</name>
    <dbReference type="NCBI Taxonomy" id="6337"/>
    <lineage>
        <taxon>Eukaryota</taxon>
        <taxon>Metazoa</taxon>
        <taxon>Ecdysozoa</taxon>
        <taxon>Nematoda</taxon>
        <taxon>Enoplea</taxon>
        <taxon>Dorylaimia</taxon>
        <taxon>Trichinellida</taxon>
        <taxon>Trichinellidae</taxon>
        <taxon>Trichinella</taxon>
    </lineage>
</organism>
<protein>
    <submittedName>
        <fullName evidence="1">Uncharacterized protein</fullName>
    </submittedName>
</protein>
<name>A0A0V1GQ12_TRIPS</name>
<keyword evidence="2" id="KW-1185">Reference proteome</keyword>
<evidence type="ECO:0000313" key="2">
    <source>
        <dbReference type="Proteomes" id="UP000054805"/>
    </source>
</evidence>
<reference evidence="1 2" key="1">
    <citation type="submission" date="2015-01" db="EMBL/GenBank/DDBJ databases">
        <title>Evolution of Trichinella species and genotypes.</title>
        <authorList>
            <person name="Korhonen P.K."/>
            <person name="Edoardo P."/>
            <person name="Giuseppe L.R."/>
            <person name="Gasser R.B."/>
        </authorList>
    </citation>
    <scope>NUCLEOTIDE SEQUENCE [LARGE SCALE GENOMIC DNA]</scope>
    <source>
        <strain evidence="1">ISS588</strain>
    </source>
</reference>